<name>A0A3Q0G382_ALLSI</name>
<accession>A0A3Q0G382</accession>
<gene>
    <name evidence="2" type="primary">MGST3</name>
</gene>
<organism evidence="1 2">
    <name type="scientific">Alligator sinensis</name>
    <name type="common">Chinese alligator</name>
    <dbReference type="NCBI Taxonomy" id="38654"/>
    <lineage>
        <taxon>Eukaryota</taxon>
        <taxon>Metazoa</taxon>
        <taxon>Chordata</taxon>
        <taxon>Craniata</taxon>
        <taxon>Vertebrata</taxon>
        <taxon>Euteleostomi</taxon>
        <taxon>Archelosauria</taxon>
        <taxon>Archosauria</taxon>
        <taxon>Crocodylia</taxon>
        <taxon>Alligatoridae</taxon>
        <taxon>Alligatorinae</taxon>
        <taxon>Alligator</taxon>
    </lineage>
</organism>
<dbReference type="Proteomes" id="UP000189705">
    <property type="component" value="Unplaced"/>
</dbReference>
<evidence type="ECO:0000313" key="1">
    <source>
        <dbReference type="Proteomes" id="UP000189705"/>
    </source>
</evidence>
<dbReference type="AlphaFoldDB" id="A0A3Q0G382"/>
<sequence length="135" mass="14980">MKSFWRAEIEMGSETCSRALGSVQSGSSACERGWHFRTAVMAVPHRPEMLHNSNFAAPVTRTPLDSCWEGILHQRLGRGGANTLSKFAYDTKMWREEVYGLTREKTLLDLILGTGDDLIGDLTIEGKLGDGDHEP</sequence>
<evidence type="ECO:0000313" key="2">
    <source>
        <dbReference type="RefSeq" id="XP_025052543.1"/>
    </source>
</evidence>
<keyword evidence="1" id="KW-1185">Reference proteome</keyword>
<dbReference type="PROSITE" id="PS51257">
    <property type="entry name" value="PROKAR_LIPOPROTEIN"/>
    <property type="match status" value="1"/>
</dbReference>
<proteinExistence type="predicted"/>
<dbReference type="RefSeq" id="XP_025052543.1">
    <property type="nucleotide sequence ID" value="XM_025196758.1"/>
</dbReference>
<reference evidence="2" key="1">
    <citation type="submission" date="2025-08" db="UniProtKB">
        <authorList>
            <consortium name="RefSeq"/>
        </authorList>
    </citation>
    <scope>IDENTIFICATION</scope>
</reference>
<dbReference type="CTD" id="4259"/>
<dbReference type="GeneID" id="102388572"/>
<protein>
    <submittedName>
        <fullName evidence="2">Microsomal glutathione S-transferase 3 isoform X4</fullName>
    </submittedName>
</protein>